<dbReference type="OrthoDB" id="2382185at2"/>
<organism evidence="2 3">
    <name type="scientific">Planifilum fulgidum</name>
    <dbReference type="NCBI Taxonomy" id="201973"/>
    <lineage>
        <taxon>Bacteria</taxon>
        <taxon>Bacillati</taxon>
        <taxon>Bacillota</taxon>
        <taxon>Bacilli</taxon>
        <taxon>Bacillales</taxon>
        <taxon>Thermoactinomycetaceae</taxon>
        <taxon>Planifilum</taxon>
    </lineage>
</organism>
<keyword evidence="3" id="KW-1185">Reference proteome</keyword>
<evidence type="ECO:0000313" key="3">
    <source>
        <dbReference type="Proteomes" id="UP000198661"/>
    </source>
</evidence>
<evidence type="ECO:0000259" key="1">
    <source>
        <dbReference type="Pfam" id="PF07435"/>
    </source>
</evidence>
<evidence type="ECO:0000313" key="2">
    <source>
        <dbReference type="EMBL" id="SFF78475.1"/>
    </source>
</evidence>
<dbReference type="Proteomes" id="UP000198661">
    <property type="component" value="Unassembled WGS sequence"/>
</dbReference>
<dbReference type="RefSeq" id="WP_092036114.1">
    <property type="nucleotide sequence ID" value="NZ_FOOK01000005.1"/>
</dbReference>
<dbReference type="InterPro" id="IPR042274">
    <property type="entry name" value="YycH/YycI_2"/>
</dbReference>
<dbReference type="EMBL" id="FOOK01000005">
    <property type="protein sequence ID" value="SFF78475.1"/>
    <property type="molecule type" value="Genomic_DNA"/>
</dbReference>
<dbReference type="CDD" id="cd15787">
    <property type="entry name" value="YycH_N"/>
    <property type="match status" value="1"/>
</dbReference>
<feature type="domain" description="Regulatory protein YycH" evidence="1">
    <location>
        <begin position="3"/>
        <end position="433"/>
    </location>
</feature>
<dbReference type="Pfam" id="PF07435">
    <property type="entry name" value="YycH"/>
    <property type="match status" value="1"/>
</dbReference>
<gene>
    <name evidence="2" type="ORF">SAMN04488025_10546</name>
</gene>
<sequence length="445" mass="51675">MKERIKSAALFLLIVLSILQTGMLWYSSPSYQENKPSYIQPPLIGNEQYNQIPLHERVASVPVIVHRDGQQGWILPNEPAHRDFLNRLYKASWDDPEPVVPRPEEWNHLYQKAAGVELQFINDLPADAIDVMNEEEISASGINLISRIWIRSDSRGQNVRLWLISDRERKVLESEIDFPDFSKWFQEMERKAQPVKPHFVTGKIPLDEEKDEKISAFPLAVYLPDLPPTVRSFTYPLKQIKVEDIKWLFTDPNQIWTLPSEEGDTYTDGNRMLQHNQQKQTVVYRDLRAEPQPSSAAIELEILNQFMKTHNGWTGSYSLDRRIKEDHIHLYIFRLTVGGLPVYWSGEEDKEEVRPDTIRLKVSSDRVAEYHRSLRYLSSKPSDSRDALLPGRDTVIRELADRGLSLNQLRRLIPGYQVKMLKDHVRLSPVWIALKKNGESILLNP</sequence>
<dbReference type="InterPro" id="IPR009996">
    <property type="entry name" value="YycH"/>
</dbReference>
<dbReference type="AlphaFoldDB" id="A0A1I2LGR1"/>
<accession>A0A1I2LGR1</accession>
<dbReference type="Gene3D" id="3.30.310.160">
    <property type="entry name" value="YycH protein, domain 2"/>
    <property type="match status" value="1"/>
</dbReference>
<proteinExistence type="predicted"/>
<reference evidence="2 3" key="1">
    <citation type="submission" date="2016-10" db="EMBL/GenBank/DDBJ databases">
        <authorList>
            <person name="de Groot N.N."/>
        </authorList>
    </citation>
    <scope>NUCLEOTIDE SEQUENCE [LARGE SCALE GENOMIC DNA]</scope>
    <source>
        <strain evidence="2 3">DSM 44945</strain>
    </source>
</reference>
<dbReference type="STRING" id="201973.SAMN04488025_10546"/>
<protein>
    <submittedName>
        <fullName evidence="2">Two-component signal transduction system YycFG, regulatory protein YycH</fullName>
    </submittedName>
</protein>
<name>A0A1I2LGR1_9BACL</name>